<feature type="domain" description="HIRAN" evidence="3">
    <location>
        <begin position="29"/>
        <end position="73"/>
    </location>
</feature>
<comment type="caution">
    <text evidence="4">The sequence shown here is derived from an EMBL/GenBank/DDBJ whole genome shotgun (WGS) entry which is preliminary data.</text>
</comment>
<sequence length="360" mass="40436">MLAGDEDLEVVGESRYQENLWAISGGQVGQSVRCAVTAVLTPEPQNVYDPNAIAVLVEGRRVGYLDRQTASAYLPGLNELMTTHNAYIGLSGVILGGGYYENGPGQLGVWLEHRSNDFGVSQPVTRPRSRPVFGAPAMRTGFSEAWLTDAEDDSYDLSWYDELPDGDRPAIAMLQELLVSDLDPIDRHFQFAELESRLYRCRDLYDSALDEFDDACKRHDAEMETICAAFMHKWGKVPLLETYRQMAIRQQKKKDWDACLWWAERGLALYGGAPARVDAVEDLQKRSRRAQQKLAVPIPVKAKPAALPIADVILSPQDRTAHTPVDLEVLVCRRCQSQFERLRVRGRKPQLCPPCRAVDF</sequence>
<evidence type="ECO:0000256" key="1">
    <source>
        <dbReference type="ARBA" id="ARBA00022723"/>
    </source>
</evidence>
<dbReference type="Pfam" id="PF08797">
    <property type="entry name" value="HIRAN"/>
    <property type="match status" value="1"/>
</dbReference>
<dbReference type="EMBL" id="BAAAND010000008">
    <property type="protein sequence ID" value="GAA1594465.1"/>
    <property type="molecule type" value="Genomic_DNA"/>
</dbReference>
<keyword evidence="1" id="KW-0479">Metal-binding</keyword>
<accession>A0ABN2E2P7</accession>
<name>A0ABN2E2P7_9ACTN</name>
<evidence type="ECO:0000313" key="5">
    <source>
        <dbReference type="Proteomes" id="UP001500190"/>
    </source>
</evidence>
<evidence type="ECO:0000313" key="4">
    <source>
        <dbReference type="EMBL" id="GAA1594465.1"/>
    </source>
</evidence>
<keyword evidence="5" id="KW-1185">Reference proteome</keyword>
<gene>
    <name evidence="4" type="ORF">GCM10009742_46440</name>
</gene>
<keyword evidence="2" id="KW-0378">Hydrolase</keyword>
<dbReference type="Gene3D" id="3.30.70.2330">
    <property type="match status" value="1"/>
</dbReference>
<dbReference type="Proteomes" id="UP001500190">
    <property type="component" value="Unassembled WGS sequence"/>
</dbReference>
<reference evidence="5" key="1">
    <citation type="journal article" date="2019" name="Int. J. Syst. Evol. Microbiol.">
        <title>The Global Catalogue of Microorganisms (GCM) 10K type strain sequencing project: providing services to taxonomists for standard genome sequencing and annotation.</title>
        <authorList>
            <consortium name="The Broad Institute Genomics Platform"/>
            <consortium name="The Broad Institute Genome Sequencing Center for Infectious Disease"/>
            <person name="Wu L."/>
            <person name="Ma J."/>
        </authorList>
    </citation>
    <scope>NUCLEOTIDE SEQUENCE [LARGE SCALE GENOMIC DNA]</scope>
    <source>
        <strain evidence="5">JCM 14304</strain>
    </source>
</reference>
<protein>
    <recommendedName>
        <fullName evidence="3">HIRAN domain-containing protein</fullName>
    </recommendedName>
</protein>
<evidence type="ECO:0000259" key="3">
    <source>
        <dbReference type="Pfam" id="PF08797"/>
    </source>
</evidence>
<proteinExistence type="predicted"/>
<organism evidence="4 5">
    <name type="scientific">Kribbella karoonensis</name>
    <dbReference type="NCBI Taxonomy" id="324851"/>
    <lineage>
        <taxon>Bacteria</taxon>
        <taxon>Bacillati</taxon>
        <taxon>Actinomycetota</taxon>
        <taxon>Actinomycetes</taxon>
        <taxon>Propionibacteriales</taxon>
        <taxon>Kribbellaceae</taxon>
        <taxon>Kribbella</taxon>
    </lineage>
</organism>
<evidence type="ECO:0000256" key="2">
    <source>
        <dbReference type="ARBA" id="ARBA00022801"/>
    </source>
</evidence>
<dbReference type="InterPro" id="IPR014905">
    <property type="entry name" value="HIRAN"/>
</dbReference>